<evidence type="ECO:0000313" key="6">
    <source>
        <dbReference type="EMBL" id="VDM17989.1"/>
    </source>
</evidence>
<dbReference type="Pfam" id="PF00076">
    <property type="entry name" value="RRM_1"/>
    <property type="match status" value="2"/>
</dbReference>
<dbReference type="STRING" id="6205.A0A158RDS5"/>
<dbReference type="InterPro" id="IPR000504">
    <property type="entry name" value="RRM_dom"/>
</dbReference>
<evidence type="ECO:0000313" key="8">
    <source>
        <dbReference type="WBParaSite" id="TTAC_0000144701-mRNA-1"/>
    </source>
</evidence>
<dbReference type="GO" id="GO:0003723">
    <property type="term" value="F:RNA binding"/>
    <property type="evidence" value="ECO:0007669"/>
    <property type="project" value="UniProtKB-UniRule"/>
</dbReference>
<dbReference type="InterPro" id="IPR012677">
    <property type="entry name" value="Nucleotide-bd_a/b_plait_sf"/>
</dbReference>
<keyword evidence="1" id="KW-0677">Repeat</keyword>
<dbReference type="InterPro" id="IPR035979">
    <property type="entry name" value="RBD_domain_sf"/>
</dbReference>
<dbReference type="PANTHER" id="PTHR23236">
    <property type="entry name" value="EUKARYOTIC TRANSLATION INITIATION FACTOR 4B/4H"/>
    <property type="match status" value="1"/>
</dbReference>
<accession>A0A158RDS5</accession>
<evidence type="ECO:0000313" key="7">
    <source>
        <dbReference type="Proteomes" id="UP000274429"/>
    </source>
</evidence>
<dbReference type="SMART" id="SM00360">
    <property type="entry name" value="RRM"/>
    <property type="match status" value="3"/>
</dbReference>
<dbReference type="PANTHER" id="PTHR23236:SF119">
    <property type="entry name" value="NUCLEAR RNA-BINDING PROTEIN SART-3"/>
    <property type="match status" value="1"/>
</dbReference>
<keyword evidence="7" id="KW-1185">Reference proteome</keyword>
<dbReference type="SUPFAM" id="SSF54928">
    <property type="entry name" value="RNA-binding domain, RBD"/>
    <property type="match status" value="2"/>
</dbReference>
<reference evidence="6 7" key="2">
    <citation type="submission" date="2018-11" db="EMBL/GenBank/DDBJ databases">
        <authorList>
            <consortium name="Pathogen Informatics"/>
        </authorList>
    </citation>
    <scope>NUCLEOTIDE SEQUENCE [LARGE SCALE GENOMIC DNA]</scope>
</reference>
<keyword evidence="2 3" id="KW-0694">RNA-binding</keyword>
<gene>
    <name evidence="6" type="ORF">TTAC_LOCUS1434</name>
</gene>
<evidence type="ECO:0000256" key="1">
    <source>
        <dbReference type="ARBA" id="ARBA00022737"/>
    </source>
</evidence>
<sequence length="377" mass="41673">MSKIANKGGLNTTPPKSNEELRGLTKSVLLKGLPANARYVLFKKSLPLTPKSLTLSTRFGLKNALLTFSTEEDCSKAFNALQSYTYGGQKPLVVFVRPRATVSRVAPVKLASIEFCLDVTNIPFSTTLDRLKTIFPRAETILMRCRRDGKFKGSCIAVFRSQSDFDEAEAVCRDETIEGRRLLCSRATPGDYDKLLQELTPGLSKRDREGLQIKLFNLPYGVKEEEIKKTFPKARNIFLPHDKEGKPTGIAILTFKTKVICQAALARARNLKFQGRRLRAEINGEKGFHMSALDLSVPKKGKKDHLGEKKSRSSKSQSTRLRRGGARNVQSVEKPRLNLSEALPTSPTGGEGERGALVYNSEVDSSATECPVPIVSV</sequence>
<organism evidence="8">
    <name type="scientific">Hydatigena taeniaeformis</name>
    <name type="common">Feline tapeworm</name>
    <name type="synonym">Taenia taeniaeformis</name>
    <dbReference type="NCBI Taxonomy" id="6205"/>
    <lineage>
        <taxon>Eukaryota</taxon>
        <taxon>Metazoa</taxon>
        <taxon>Spiralia</taxon>
        <taxon>Lophotrochozoa</taxon>
        <taxon>Platyhelminthes</taxon>
        <taxon>Cestoda</taxon>
        <taxon>Eucestoda</taxon>
        <taxon>Cyclophyllidea</taxon>
        <taxon>Taeniidae</taxon>
        <taxon>Hydatigera</taxon>
    </lineage>
</organism>
<evidence type="ECO:0000259" key="5">
    <source>
        <dbReference type="PROSITE" id="PS50102"/>
    </source>
</evidence>
<dbReference type="OrthoDB" id="167718at2759"/>
<reference evidence="8" key="1">
    <citation type="submission" date="2016-04" db="UniProtKB">
        <authorList>
            <consortium name="WormBaseParasite"/>
        </authorList>
    </citation>
    <scope>IDENTIFICATION</scope>
</reference>
<dbReference type="AlphaFoldDB" id="A0A158RDS5"/>
<feature type="domain" description="RRM" evidence="5">
    <location>
        <begin position="211"/>
        <end position="285"/>
    </location>
</feature>
<protein>
    <submittedName>
        <fullName evidence="8">RRM domain-containing protein</fullName>
    </submittedName>
</protein>
<dbReference type="WBParaSite" id="TTAC_0000144701-mRNA-1">
    <property type="protein sequence ID" value="TTAC_0000144701-mRNA-1"/>
    <property type="gene ID" value="TTAC_0000144701"/>
</dbReference>
<evidence type="ECO:0000256" key="2">
    <source>
        <dbReference type="ARBA" id="ARBA00022884"/>
    </source>
</evidence>
<dbReference type="Gene3D" id="3.30.70.330">
    <property type="match status" value="2"/>
</dbReference>
<evidence type="ECO:0000256" key="3">
    <source>
        <dbReference type="PROSITE-ProRule" id="PRU00176"/>
    </source>
</evidence>
<feature type="region of interest" description="Disordered" evidence="4">
    <location>
        <begin position="293"/>
        <end position="377"/>
    </location>
</feature>
<dbReference type="Proteomes" id="UP000274429">
    <property type="component" value="Unassembled WGS sequence"/>
</dbReference>
<proteinExistence type="predicted"/>
<name>A0A158RDS5_HYDTA</name>
<dbReference type="PROSITE" id="PS50102">
    <property type="entry name" value="RRM"/>
    <property type="match status" value="1"/>
</dbReference>
<evidence type="ECO:0000256" key="4">
    <source>
        <dbReference type="SAM" id="MobiDB-lite"/>
    </source>
</evidence>
<dbReference type="CDD" id="cd00590">
    <property type="entry name" value="RRM_SF"/>
    <property type="match status" value="2"/>
</dbReference>
<dbReference type="EMBL" id="UYWX01000312">
    <property type="protein sequence ID" value="VDM17989.1"/>
    <property type="molecule type" value="Genomic_DNA"/>
</dbReference>